<dbReference type="KEGG" id="nba:CUN60_10350"/>
<feature type="transmembrane region" description="Helical" evidence="1">
    <location>
        <begin position="54"/>
        <end position="75"/>
    </location>
</feature>
<feature type="transmembrane region" description="Helical" evidence="1">
    <location>
        <begin position="124"/>
        <end position="151"/>
    </location>
</feature>
<dbReference type="AlphaFoldDB" id="A0A2I7N894"/>
<keyword evidence="3" id="KW-1185">Reference proteome</keyword>
<organism evidence="2 3">
    <name type="scientific">Aquella oligotrophica</name>
    <dbReference type="NCBI Taxonomy" id="2067065"/>
    <lineage>
        <taxon>Bacteria</taxon>
        <taxon>Pseudomonadati</taxon>
        <taxon>Pseudomonadota</taxon>
        <taxon>Betaproteobacteria</taxon>
        <taxon>Neisseriales</taxon>
        <taxon>Neisseriaceae</taxon>
        <taxon>Aquella</taxon>
    </lineage>
</organism>
<sequence>MSKLNKLALVALIFNILGYLPKIGHVFSLVGFIVGVLTYRELEVLGLIKGAWKSFIGITVLSIVAVFFAVIGYLYQDKISVSLTMSVVAYAVGLGATWCTYKLMKQMEETVAVTGNKSFKITLVTLRIAVFTMPILVGFLIQGIAQLIFLISAIMYKPSQVQND</sequence>
<accession>A0A2I7N894</accession>
<dbReference type="Proteomes" id="UP000236655">
    <property type="component" value="Chromosome"/>
</dbReference>
<evidence type="ECO:0000256" key="1">
    <source>
        <dbReference type="SAM" id="Phobius"/>
    </source>
</evidence>
<proteinExistence type="predicted"/>
<feature type="transmembrane region" description="Helical" evidence="1">
    <location>
        <begin position="87"/>
        <end position="104"/>
    </location>
</feature>
<gene>
    <name evidence="2" type="ORF">CUN60_10350</name>
</gene>
<keyword evidence="1" id="KW-1133">Transmembrane helix</keyword>
<keyword evidence="1" id="KW-0812">Transmembrane</keyword>
<feature type="transmembrane region" description="Helical" evidence="1">
    <location>
        <begin position="7"/>
        <end position="34"/>
    </location>
</feature>
<evidence type="ECO:0000313" key="2">
    <source>
        <dbReference type="EMBL" id="AUR52679.1"/>
    </source>
</evidence>
<dbReference type="EMBL" id="CP024847">
    <property type="protein sequence ID" value="AUR52679.1"/>
    <property type="molecule type" value="Genomic_DNA"/>
</dbReference>
<evidence type="ECO:0000313" key="3">
    <source>
        <dbReference type="Proteomes" id="UP000236655"/>
    </source>
</evidence>
<keyword evidence="1" id="KW-0472">Membrane</keyword>
<dbReference type="RefSeq" id="WP_102951967.1">
    <property type="nucleotide sequence ID" value="NZ_CP024847.1"/>
</dbReference>
<protein>
    <recommendedName>
        <fullName evidence="4">DUF996 domain-containing protein</fullName>
    </recommendedName>
</protein>
<reference evidence="3" key="1">
    <citation type="submission" date="2017-11" db="EMBL/GenBank/DDBJ databases">
        <authorList>
            <person name="Chan K.G."/>
            <person name="Lee L.S."/>
        </authorList>
    </citation>
    <scope>NUCLEOTIDE SEQUENCE [LARGE SCALE GENOMIC DNA]</scope>
    <source>
        <strain evidence="3">DSM 100970</strain>
    </source>
</reference>
<name>A0A2I7N894_9NEIS</name>
<evidence type="ECO:0008006" key="4">
    <source>
        <dbReference type="Google" id="ProtNLM"/>
    </source>
</evidence>